<gene>
    <name evidence="2" type="ORF">SCWH03_52000</name>
</gene>
<accession>A0A6A0B570</accession>
<organism evidence="2 3">
    <name type="scientific">Streptomyces pacificus</name>
    <dbReference type="NCBI Taxonomy" id="2705029"/>
    <lineage>
        <taxon>Bacteria</taxon>
        <taxon>Bacillati</taxon>
        <taxon>Actinomycetota</taxon>
        <taxon>Actinomycetes</taxon>
        <taxon>Kitasatosporales</taxon>
        <taxon>Streptomycetaceae</taxon>
        <taxon>Streptomyces</taxon>
    </lineage>
</organism>
<dbReference type="EMBL" id="BLLG01000021">
    <property type="protein sequence ID" value="GFH38937.1"/>
    <property type="molecule type" value="Genomic_DNA"/>
</dbReference>
<feature type="region of interest" description="Disordered" evidence="1">
    <location>
        <begin position="1"/>
        <end position="25"/>
    </location>
</feature>
<evidence type="ECO:0000313" key="3">
    <source>
        <dbReference type="Proteomes" id="UP000484988"/>
    </source>
</evidence>
<comment type="caution">
    <text evidence="2">The sequence shown here is derived from an EMBL/GenBank/DDBJ whole genome shotgun (WGS) entry which is preliminary data.</text>
</comment>
<reference evidence="2 3" key="1">
    <citation type="submission" date="2020-02" db="EMBL/GenBank/DDBJ databases">
        <title>Whole Genome Shotgun Sequence of Streptomyces sp. strain CWH03.</title>
        <authorList>
            <person name="Dohra H."/>
            <person name="Kodani S."/>
            <person name="Yamamura H."/>
        </authorList>
    </citation>
    <scope>NUCLEOTIDE SEQUENCE [LARGE SCALE GENOMIC DNA]</scope>
    <source>
        <strain evidence="2 3">CWH03</strain>
    </source>
</reference>
<sequence length="109" mass="11719">MDAEYPRDVDPSNTGQPHQVTGKVPDLMGNITRTLGNSADMPAAVPSGAAAALVGPRFRLSPSPRRLLGVIRRLLRPTCRLCRLCRVRPSTPAAPCTLGPARRRQAAPR</sequence>
<proteinExistence type="predicted"/>
<keyword evidence="3" id="KW-1185">Reference proteome</keyword>
<evidence type="ECO:0000313" key="2">
    <source>
        <dbReference type="EMBL" id="GFH38937.1"/>
    </source>
</evidence>
<dbReference type="Proteomes" id="UP000484988">
    <property type="component" value="Unassembled WGS sequence"/>
</dbReference>
<name>A0A6A0B570_9ACTN</name>
<dbReference type="AlphaFoldDB" id="A0A6A0B570"/>
<protein>
    <submittedName>
        <fullName evidence="2">Uncharacterized protein</fullName>
    </submittedName>
</protein>
<feature type="compositionally biased region" description="Basic and acidic residues" evidence="1">
    <location>
        <begin position="1"/>
        <end position="10"/>
    </location>
</feature>
<evidence type="ECO:0000256" key="1">
    <source>
        <dbReference type="SAM" id="MobiDB-lite"/>
    </source>
</evidence>